<dbReference type="PANTHER" id="PTHR22953">
    <property type="entry name" value="ACID PHOSPHATASE RELATED"/>
    <property type="match status" value="1"/>
</dbReference>
<organism evidence="3 4">
    <name type="scientific">Lunatimonas lonarensis</name>
    <dbReference type="NCBI Taxonomy" id="1232681"/>
    <lineage>
        <taxon>Bacteria</taxon>
        <taxon>Pseudomonadati</taxon>
        <taxon>Bacteroidota</taxon>
        <taxon>Cytophagia</taxon>
        <taxon>Cytophagales</taxon>
        <taxon>Cyclobacteriaceae</taxon>
    </lineage>
</organism>
<dbReference type="Pfam" id="PF00149">
    <property type="entry name" value="Metallophos"/>
    <property type="match status" value="1"/>
</dbReference>
<dbReference type="EMBL" id="AQHR01000049">
    <property type="protein sequence ID" value="EON77729.1"/>
    <property type="molecule type" value="Genomic_DNA"/>
</dbReference>
<dbReference type="SUPFAM" id="SSF56300">
    <property type="entry name" value="Metallo-dependent phosphatases"/>
    <property type="match status" value="1"/>
</dbReference>
<sequence length="369" mass="43389">MHVQAGPYLQNVLHDEATIMWITDRNCFSWVEYGDGNHLHRKFFEVHNGLIQGNNRINKIRLKGIKSGRFHKYRIVSTEIVRVSGSQFYFGETYTSPIYTFQTPELREDRFRMLVFNDHHERSQTIPEMLYRFGYHGNERDFDLVVFNGDVFDNTESEEQVIRQFLRPCVEVFAKEVPFLFVQGNHEVRGAFARHIPQYFSFVDEKYYHAFSRGPLRVVVLDGGEDKSDDNWEYKGMVAFDPYREEQREWLKKEIRSEEFRNSSFRLVLIHIPLWHSGDWHGPTHCREMFGDLLNQGEVDLMLSGHTHRYGIHPSDGDHRFPVMIGGGPISGNRTIIKLDCTKDDLRAKMIRDDGELIGEINLTPKKKR</sequence>
<evidence type="ECO:0000259" key="2">
    <source>
        <dbReference type="Pfam" id="PF00149"/>
    </source>
</evidence>
<evidence type="ECO:0000313" key="3">
    <source>
        <dbReference type="EMBL" id="EON77729.1"/>
    </source>
</evidence>
<dbReference type="Proteomes" id="UP000013909">
    <property type="component" value="Unassembled WGS sequence"/>
</dbReference>
<dbReference type="InterPro" id="IPR029052">
    <property type="entry name" value="Metallo-depent_PP-like"/>
</dbReference>
<dbReference type="AlphaFoldDB" id="R7ZUS4"/>
<keyword evidence="4" id="KW-1185">Reference proteome</keyword>
<reference evidence="3 4" key="1">
    <citation type="submission" date="2013-02" db="EMBL/GenBank/DDBJ databases">
        <title>A novel strain isolated from Lonar lake, Maharashtra, India.</title>
        <authorList>
            <person name="Singh A."/>
        </authorList>
    </citation>
    <scope>NUCLEOTIDE SEQUENCE [LARGE SCALE GENOMIC DNA]</scope>
    <source>
        <strain evidence="3 4">AK24</strain>
    </source>
</reference>
<comment type="caution">
    <text evidence="3">The sequence shown here is derived from an EMBL/GenBank/DDBJ whole genome shotgun (WGS) entry which is preliminary data.</text>
</comment>
<dbReference type="Gene3D" id="3.60.21.10">
    <property type="match status" value="1"/>
</dbReference>
<evidence type="ECO:0000256" key="1">
    <source>
        <dbReference type="ARBA" id="ARBA00022729"/>
    </source>
</evidence>
<accession>R7ZUS4</accession>
<dbReference type="STRING" id="1232681.ADIS_1648"/>
<dbReference type="PANTHER" id="PTHR22953:SF153">
    <property type="entry name" value="PURPLE ACID PHOSPHATASE"/>
    <property type="match status" value="1"/>
</dbReference>
<evidence type="ECO:0000313" key="4">
    <source>
        <dbReference type="Proteomes" id="UP000013909"/>
    </source>
</evidence>
<gene>
    <name evidence="3" type="ORF">ADIS_1648</name>
</gene>
<protein>
    <submittedName>
        <fullName evidence="3">Putative purple acid phosphatase</fullName>
    </submittedName>
</protein>
<feature type="domain" description="Calcineurin-like phosphoesterase" evidence="2">
    <location>
        <begin position="112"/>
        <end position="310"/>
    </location>
</feature>
<dbReference type="PATRIC" id="fig|1288963.3.peg.1638"/>
<name>R7ZUS4_9BACT</name>
<dbReference type="InterPro" id="IPR004843">
    <property type="entry name" value="Calcineurin-like_PHP"/>
</dbReference>
<dbReference type="InterPro" id="IPR039331">
    <property type="entry name" value="PAPs-like"/>
</dbReference>
<keyword evidence="1" id="KW-0732">Signal</keyword>
<proteinExistence type="predicted"/>
<dbReference type="GO" id="GO:0003993">
    <property type="term" value="F:acid phosphatase activity"/>
    <property type="evidence" value="ECO:0007669"/>
    <property type="project" value="InterPro"/>
</dbReference>